<dbReference type="OrthoDB" id="3565233at2759"/>
<feature type="compositionally biased region" description="Polar residues" evidence="1">
    <location>
        <begin position="299"/>
        <end position="309"/>
    </location>
</feature>
<evidence type="ECO:0000313" key="3">
    <source>
        <dbReference type="Proteomes" id="UP000672032"/>
    </source>
</evidence>
<proteinExistence type="predicted"/>
<feature type="compositionally biased region" description="Low complexity" evidence="1">
    <location>
        <begin position="225"/>
        <end position="246"/>
    </location>
</feature>
<name>A0A8A3PFG5_9HELO</name>
<dbReference type="EMBL" id="CP063408">
    <property type="protein sequence ID" value="QSZ33776.1"/>
    <property type="molecule type" value="Genomic_DNA"/>
</dbReference>
<organism evidence="2 3">
    <name type="scientific">Monilinia vaccinii-corymbosi</name>
    <dbReference type="NCBI Taxonomy" id="61207"/>
    <lineage>
        <taxon>Eukaryota</taxon>
        <taxon>Fungi</taxon>
        <taxon>Dikarya</taxon>
        <taxon>Ascomycota</taxon>
        <taxon>Pezizomycotina</taxon>
        <taxon>Leotiomycetes</taxon>
        <taxon>Helotiales</taxon>
        <taxon>Sclerotiniaceae</taxon>
        <taxon>Monilinia</taxon>
    </lineage>
</organism>
<dbReference type="AlphaFoldDB" id="A0A8A3PFG5"/>
<reference evidence="2" key="1">
    <citation type="submission" date="2020-10" db="EMBL/GenBank/DDBJ databases">
        <title>Genome Sequence of Monilinia vaccinii-corymbosi Sheds Light on Mummy Berry Disease Infection of Blueberry and Mating Type.</title>
        <authorList>
            <person name="Yow A.G."/>
            <person name="Zhang Y."/>
            <person name="Bansal K."/>
            <person name="Eacker S.M."/>
            <person name="Sullivan S."/>
            <person name="Liachko I."/>
            <person name="Cubeta M.A."/>
            <person name="Rollins J.A."/>
            <person name="Ashrafi H."/>
        </authorList>
    </citation>
    <scope>NUCLEOTIDE SEQUENCE</scope>
    <source>
        <strain evidence="2">RL-1</strain>
    </source>
</reference>
<sequence>MENDTAKDTVKELELVSLYAGQLSHVLHRRQIILEIASIVQGPVDEHISLINSTIGTINEVLGLLRDEAGTNQNRLFSEEGRRYVKVLILECSEILQKIPPTAAKACLKRERKKKRKNSKKAKAEVVVPVLPKQLKLDEEKFFSDLGNAVWYRVYDDQDVYMKRLKDVQLHLLLVYQVVTVGSLSRNLTSGKVDIQKILSYHDQINHTADLIGNVRGNGSHRLRSSSSSVYTLSESDSDSDVNSFVSRRRRSPGPPPPPPPPAVRGPPPVFYDPPPPPPGINIARPFSSFPTSCPGVINLTTPNANPPSYDSHRGLGTPPFKNTLISQDPPASPYIFPNEKGRESKANPDINVEEQQVAKKTSE</sequence>
<evidence type="ECO:0000313" key="2">
    <source>
        <dbReference type="EMBL" id="QSZ33776.1"/>
    </source>
</evidence>
<evidence type="ECO:0000256" key="1">
    <source>
        <dbReference type="SAM" id="MobiDB-lite"/>
    </source>
</evidence>
<accession>A0A8A3PFG5</accession>
<keyword evidence="3" id="KW-1185">Reference proteome</keyword>
<gene>
    <name evidence="2" type="ORF">DSL72_005347</name>
</gene>
<feature type="region of interest" description="Disordered" evidence="1">
    <location>
        <begin position="217"/>
        <end position="364"/>
    </location>
</feature>
<dbReference type="Proteomes" id="UP000672032">
    <property type="component" value="Chromosome 4"/>
</dbReference>
<protein>
    <submittedName>
        <fullName evidence="2">Uncharacterized protein</fullName>
    </submittedName>
</protein>
<feature type="compositionally biased region" description="Pro residues" evidence="1">
    <location>
        <begin position="253"/>
        <end position="280"/>
    </location>
</feature>